<reference evidence="3" key="1">
    <citation type="journal article" date="2019" name="Int. J. Syst. Evol. Microbiol.">
        <title>The Global Catalogue of Microorganisms (GCM) 10K type strain sequencing project: providing services to taxonomists for standard genome sequencing and annotation.</title>
        <authorList>
            <consortium name="The Broad Institute Genomics Platform"/>
            <consortium name="The Broad Institute Genome Sequencing Center for Infectious Disease"/>
            <person name="Wu L."/>
            <person name="Ma J."/>
        </authorList>
    </citation>
    <scope>NUCLEOTIDE SEQUENCE [LARGE SCALE GENOMIC DNA]</scope>
    <source>
        <strain evidence="3">CCUG 54518</strain>
    </source>
</reference>
<evidence type="ECO:0000259" key="1">
    <source>
        <dbReference type="Pfam" id="PF12705"/>
    </source>
</evidence>
<dbReference type="InterPro" id="IPR038726">
    <property type="entry name" value="PDDEXK_AddAB-type"/>
</dbReference>
<dbReference type="SUPFAM" id="SSF52540">
    <property type="entry name" value="P-loop containing nucleoside triphosphate hydrolases"/>
    <property type="match status" value="1"/>
</dbReference>
<proteinExistence type="predicted"/>
<feature type="domain" description="PD-(D/E)XK endonuclease-like" evidence="1">
    <location>
        <begin position="607"/>
        <end position="875"/>
    </location>
</feature>
<comment type="caution">
    <text evidence="2">The sequence shown here is derived from an EMBL/GenBank/DDBJ whole genome shotgun (WGS) entry which is preliminary data.</text>
</comment>
<dbReference type="Pfam" id="PF12705">
    <property type="entry name" value="PDDEXK_1"/>
    <property type="match status" value="1"/>
</dbReference>
<organism evidence="2 3">
    <name type="scientific">Hydrogenophaga bisanensis</name>
    <dbReference type="NCBI Taxonomy" id="439611"/>
    <lineage>
        <taxon>Bacteria</taxon>
        <taxon>Pseudomonadati</taxon>
        <taxon>Pseudomonadota</taxon>
        <taxon>Betaproteobacteria</taxon>
        <taxon>Burkholderiales</taxon>
        <taxon>Comamonadaceae</taxon>
        <taxon>Hydrogenophaga</taxon>
    </lineage>
</organism>
<dbReference type="EMBL" id="JBHTBX010000010">
    <property type="protein sequence ID" value="MFC7435771.1"/>
    <property type="molecule type" value="Genomic_DNA"/>
</dbReference>
<gene>
    <name evidence="2" type="ORF">ACFQNJ_14745</name>
</gene>
<dbReference type="InterPro" id="IPR027417">
    <property type="entry name" value="P-loop_NTPase"/>
</dbReference>
<keyword evidence="3" id="KW-1185">Reference proteome</keyword>
<evidence type="ECO:0000313" key="2">
    <source>
        <dbReference type="EMBL" id="MFC7435771.1"/>
    </source>
</evidence>
<accession>A0ABW2RCI9</accession>
<dbReference type="Gene3D" id="3.90.320.10">
    <property type="match status" value="1"/>
</dbReference>
<dbReference type="Proteomes" id="UP001596495">
    <property type="component" value="Unassembled WGS sequence"/>
</dbReference>
<dbReference type="RefSeq" id="WP_382258948.1">
    <property type="nucleotide sequence ID" value="NZ_JBHTBX010000010.1"/>
</dbReference>
<protein>
    <submittedName>
        <fullName evidence="2">PD-(D/E)XK nuclease family protein</fullName>
    </submittedName>
</protein>
<sequence length="883" mass="96599">MSPTTEGPDANMTARMAEPPWEGWLLQLEQRLASEGVMPSRVVVVLPYAQMMAEGRRAWAARHPSGLSPRFETTRNWAAALGPFVPSGDDLTGDMARDSLVAAALLDRVAGRRADRSLHPLLVSRLVEMARQIAPLAAARPPGERAAWAQSLMADLVPSSQTLQWEGLLASLALTWAGHSAYPTDALWAPVAEPGVVADLLIVIPGFQEDPLTQALLNRWGSRGDQVVATLPPRSPVASAEIMLHACADVHDEAERAAACVLAHLQAGRRPVALVATDRLLTRQVTALLAGRGLVLVDETGWRLSTTHAAAKVLALLRAASPRASLDDVLDLLKAGDAWPQRLVDRLESAARRHGIASWSSARAHPTLSQLLPEGFSSLLEALQPSRSLDRWLAALREGLRQCGWDGWFAGDAAGQQLWEVLRLGEGRSQELCGLQGHHPGGEERSPTWSLAAFTGWVRQVLESVNFTPDAAARPDVVVLPMAQLLGRPFGAVVAAGCDEIRLPASPELPGQWTAGQREQLGLPARDTLALAALRAWQHLLTHPSIDILWRTQEQTEQILPAPWLRPMVEREAGAAVAAPDPRAMKVVQREPAGPPACSAADLLPSSLSASAYQDLRDCPYRFMALRQWRLKEDEELDDTPDKRDMGLWLHAVLGRFHEERRDRRHPDEPDDQRLDRIAREEAQARGLWAMDGSGSPGFLPFLAAWPTLRQGYLSWLGQYEASPERPVFGQAEASLSSRVGRWRLVGQLDRIDVLESSSDGTRMVIDYKTEPRDKTRARVSEPLEDTQLAFYAALVDPQGTGAVRGAYLSIQDSASGKGVDGPTRLFEQTELARARDALLQALPAEMDRIAQGHVMLPLGEGRVCEYCAARGLCRKDFWEPQA</sequence>
<evidence type="ECO:0000313" key="3">
    <source>
        <dbReference type="Proteomes" id="UP001596495"/>
    </source>
</evidence>
<dbReference type="InterPro" id="IPR011604">
    <property type="entry name" value="PDDEXK-like_dom_sf"/>
</dbReference>
<name>A0ABW2RCI9_9BURK</name>